<evidence type="ECO:0000313" key="2">
    <source>
        <dbReference type="EMBL" id="MBB5155037.1"/>
    </source>
</evidence>
<reference evidence="2 3" key="1">
    <citation type="submission" date="2020-08" db="EMBL/GenBank/DDBJ databases">
        <title>Sequencing the genomes of 1000 actinobacteria strains.</title>
        <authorList>
            <person name="Klenk H.-P."/>
        </authorList>
    </citation>
    <scope>NUCLEOTIDE SEQUENCE [LARGE SCALE GENOMIC DNA]</scope>
    <source>
        <strain evidence="2 3">DSM 45584</strain>
    </source>
</reference>
<dbReference type="Proteomes" id="UP000584374">
    <property type="component" value="Unassembled WGS sequence"/>
</dbReference>
<dbReference type="AlphaFoldDB" id="A0A840Q4Y5"/>
<comment type="caution">
    <text evidence="2">The sequence shown here is derived from an EMBL/GenBank/DDBJ whole genome shotgun (WGS) entry which is preliminary data.</text>
</comment>
<protein>
    <submittedName>
        <fullName evidence="2">Uncharacterized protein</fullName>
    </submittedName>
</protein>
<keyword evidence="1" id="KW-1133">Transmembrane helix</keyword>
<feature type="transmembrane region" description="Helical" evidence="1">
    <location>
        <begin position="173"/>
        <end position="194"/>
    </location>
</feature>
<accession>A0A840Q4Y5</accession>
<keyword evidence="1" id="KW-0472">Membrane</keyword>
<feature type="transmembrane region" description="Helical" evidence="1">
    <location>
        <begin position="112"/>
        <end position="131"/>
    </location>
</feature>
<keyword evidence="3" id="KW-1185">Reference proteome</keyword>
<evidence type="ECO:0000256" key="1">
    <source>
        <dbReference type="SAM" id="Phobius"/>
    </source>
</evidence>
<feature type="transmembrane region" description="Helical" evidence="1">
    <location>
        <begin position="73"/>
        <end position="92"/>
    </location>
</feature>
<dbReference type="EMBL" id="JACHIW010000001">
    <property type="protein sequence ID" value="MBB5155037.1"/>
    <property type="molecule type" value="Genomic_DNA"/>
</dbReference>
<proteinExistence type="predicted"/>
<gene>
    <name evidence="2" type="ORF">BJ970_002571</name>
</gene>
<name>A0A840Q4Y5_9PSEU</name>
<evidence type="ECO:0000313" key="3">
    <source>
        <dbReference type="Proteomes" id="UP000584374"/>
    </source>
</evidence>
<keyword evidence="1" id="KW-0812">Transmembrane</keyword>
<feature type="transmembrane region" description="Helical" evidence="1">
    <location>
        <begin position="138"/>
        <end position="161"/>
    </location>
</feature>
<organism evidence="2 3">
    <name type="scientific">Saccharopolyspora phatthalungensis</name>
    <dbReference type="NCBI Taxonomy" id="664693"/>
    <lineage>
        <taxon>Bacteria</taxon>
        <taxon>Bacillati</taxon>
        <taxon>Actinomycetota</taxon>
        <taxon>Actinomycetes</taxon>
        <taxon>Pseudonocardiales</taxon>
        <taxon>Pseudonocardiaceae</taxon>
        <taxon>Saccharopolyspora</taxon>
    </lineage>
</organism>
<dbReference type="RefSeq" id="WP_184726450.1">
    <property type="nucleotide sequence ID" value="NZ_JACHIW010000001.1"/>
</dbReference>
<sequence>MTLNKKYRDELLVALRMHEISGERVGEVLAGVEAHVVETGEDPVAAFGRPREYAAQVAAQLDRSTGKRSTLDAVGGGLAVAALVMFGSEYLLDGLFADASTIPYTLKDTAALSALLVFIAGGTVLFFRAFTATARNQVYAVAALGTFVLSILSQFAIGWVFDDVAPLYEMPRWLAIAVGATLLAGAVGMLAHAIRRGRVVYPKAS</sequence>